<protein>
    <submittedName>
        <fullName evidence="2">Uncharacterized protein</fullName>
    </submittedName>
</protein>
<evidence type="ECO:0000256" key="1">
    <source>
        <dbReference type="SAM" id="Phobius"/>
    </source>
</evidence>
<feature type="transmembrane region" description="Helical" evidence="1">
    <location>
        <begin position="38"/>
        <end position="57"/>
    </location>
</feature>
<accession>A0A1A9I3T9</accession>
<name>A0A1A9I3T9_9BACT</name>
<reference evidence="2 3" key="1">
    <citation type="submission" date="2016-05" db="EMBL/GenBank/DDBJ databases">
        <title>Niabella ginsenosidivorans BS26 whole genome sequencing.</title>
        <authorList>
            <person name="Im W.T."/>
            <person name="Siddiqi M.Z."/>
        </authorList>
    </citation>
    <scope>NUCLEOTIDE SEQUENCE [LARGE SCALE GENOMIC DNA]</scope>
    <source>
        <strain evidence="2 3">BS26</strain>
    </source>
</reference>
<feature type="transmembrane region" description="Helical" evidence="1">
    <location>
        <begin position="7"/>
        <end position="26"/>
    </location>
</feature>
<evidence type="ECO:0000313" key="3">
    <source>
        <dbReference type="Proteomes" id="UP000077667"/>
    </source>
</evidence>
<organism evidence="2 3">
    <name type="scientific">Niabella ginsenosidivorans</name>
    <dbReference type="NCBI Taxonomy" id="1176587"/>
    <lineage>
        <taxon>Bacteria</taxon>
        <taxon>Pseudomonadati</taxon>
        <taxon>Bacteroidota</taxon>
        <taxon>Chitinophagia</taxon>
        <taxon>Chitinophagales</taxon>
        <taxon>Chitinophagaceae</taxon>
        <taxon>Niabella</taxon>
    </lineage>
</organism>
<dbReference type="STRING" id="1176587.A8C56_10465"/>
<sequence length="59" mass="6784">MSSSLKYVLVQLGILLLPPAVYLILFEMTPPQATPDDHYVDSGLRAMILVFMWFVIWQD</sequence>
<keyword evidence="1" id="KW-1133">Transmembrane helix</keyword>
<evidence type="ECO:0000313" key="2">
    <source>
        <dbReference type="EMBL" id="ANH81351.1"/>
    </source>
</evidence>
<keyword evidence="3" id="KW-1185">Reference proteome</keyword>
<gene>
    <name evidence="2" type="ORF">A8C56_10465</name>
</gene>
<dbReference type="EMBL" id="CP015772">
    <property type="protein sequence ID" value="ANH81351.1"/>
    <property type="molecule type" value="Genomic_DNA"/>
</dbReference>
<dbReference type="AlphaFoldDB" id="A0A1A9I3T9"/>
<dbReference type="KEGG" id="nia:A8C56_10465"/>
<proteinExistence type="predicted"/>
<dbReference type="RefSeq" id="WP_067755495.1">
    <property type="nucleotide sequence ID" value="NZ_CP015772.1"/>
</dbReference>
<dbReference type="Proteomes" id="UP000077667">
    <property type="component" value="Chromosome"/>
</dbReference>
<keyword evidence="1" id="KW-0812">Transmembrane</keyword>
<keyword evidence="1" id="KW-0472">Membrane</keyword>